<organism evidence="1 2">
    <name type="scientific">Brucella intermedia LMG 3301</name>
    <dbReference type="NCBI Taxonomy" id="641118"/>
    <lineage>
        <taxon>Bacteria</taxon>
        <taxon>Pseudomonadati</taxon>
        <taxon>Pseudomonadota</taxon>
        <taxon>Alphaproteobacteria</taxon>
        <taxon>Hyphomicrobiales</taxon>
        <taxon>Brucellaceae</taxon>
        <taxon>Brucella/Ochrobactrum group</taxon>
        <taxon>Brucella</taxon>
    </lineage>
</organism>
<dbReference type="EMBL" id="ACQA01000003">
    <property type="protein sequence ID" value="EEQ92762.1"/>
    <property type="molecule type" value="Genomic_DNA"/>
</dbReference>
<gene>
    <name evidence="1" type="ORF">OINT_4000008</name>
</gene>
<dbReference type="InterPro" id="IPR029063">
    <property type="entry name" value="SAM-dependent_MTases_sf"/>
</dbReference>
<dbReference type="Proteomes" id="UP000004386">
    <property type="component" value="Unassembled WGS sequence"/>
</dbReference>
<dbReference type="SUPFAM" id="SSF53335">
    <property type="entry name" value="S-adenosyl-L-methionine-dependent methyltransferases"/>
    <property type="match status" value="1"/>
</dbReference>
<dbReference type="HOGENOM" id="CLU_037990_15_0_5"/>
<dbReference type="Gene3D" id="3.40.50.150">
    <property type="entry name" value="Vaccinia Virus protein VP39"/>
    <property type="match status" value="1"/>
</dbReference>
<name>C4WR08_9HYPH</name>
<dbReference type="CDD" id="cd02440">
    <property type="entry name" value="AdoMet_MTases"/>
    <property type="match status" value="1"/>
</dbReference>
<sequence>MKHSSARARRAASSRNHISALFMRATVVGRRPFMNTASDARFWDRTSRKYAMGKIADQIGYERTLDRTRALLGASDKVVELGCGTGTTALKLAGAVQHYLATDFSAGMIAIANEKLAAAPVPALSFRTATAQALASEAARFNVVLGFNYLHLVRDLSDTLRSIHTLLEPGGLFISKTPCVGDMNPLIRLALPAMRLIGKAPYAGVFPATELSQQISAAGFDILAVERHAARGNDNRPYIVARKR</sequence>
<evidence type="ECO:0000313" key="1">
    <source>
        <dbReference type="EMBL" id="EEQ92762.1"/>
    </source>
</evidence>
<dbReference type="PANTHER" id="PTHR43861:SF1">
    <property type="entry name" value="TRANS-ACONITATE 2-METHYLTRANSFERASE"/>
    <property type="match status" value="1"/>
</dbReference>
<dbReference type="PANTHER" id="PTHR43861">
    <property type="entry name" value="TRANS-ACONITATE 2-METHYLTRANSFERASE-RELATED"/>
    <property type="match status" value="1"/>
</dbReference>
<dbReference type="GO" id="GO:0016740">
    <property type="term" value="F:transferase activity"/>
    <property type="evidence" value="ECO:0007669"/>
    <property type="project" value="UniProtKB-KW"/>
</dbReference>
<comment type="caution">
    <text evidence="1">The sequence shown here is derived from an EMBL/GenBank/DDBJ whole genome shotgun (WGS) entry which is preliminary data.</text>
</comment>
<reference evidence="1 2" key="1">
    <citation type="submission" date="2009-05" db="EMBL/GenBank/DDBJ databases">
        <authorList>
            <person name="Setubal J.C."/>
            <person name="Boyle S."/>
            <person name="Crasta O.R."/>
            <person name="Gillespie J.J."/>
            <person name="Kenyon R.W."/>
            <person name="Lu J."/>
            <person name="Mane S."/>
            <person name="Nagrani S."/>
            <person name="Shallom J.M."/>
            <person name="Shallom S."/>
            <person name="Shukla M."/>
            <person name="Snyder E.E."/>
            <person name="Sobral B.W."/>
            <person name="Wattam A.R."/>
            <person name="Will R."/>
            <person name="Williams K."/>
            <person name="Yoo H."/>
            <person name="Munk C."/>
            <person name="Tapia R."/>
            <person name="Green L."/>
            <person name="Rogers Y."/>
            <person name="Detter J.C."/>
            <person name="Bruce D."/>
            <person name="Brettin T.S."/>
            <person name="Tsolis R."/>
        </authorList>
    </citation>
    <scope>NUCLEOTIDE SEQUENCE [LARGE SCALE GENOMIC DNA]</scope>
    <source>
        <strain evidence="1 2">LMG 3301</strain>
    </source>
</reference>
<dbReference type="Pfam" id="PF13489">
    <property type="entry name" value="Methyltransf_23"/>
    <property type="match status" value="1"/>
</dbReference>
<dbReference type="AlphaFoldDB" id="C4WR08"/>
<accession>C4WR08</accession>
<proteinExistence type="predicted"/>
<keyword evidence="1" id="KW-0808">Transferase</keyword>
<evidence type="ECO:0000313" key="2">
    <source>
        <dbReference type="Proteomes" id="UP000004386"/>
    </source>
</evidence>
<protein>
    <submittedName>
        <fullName evidence="1">UbiE/COQ5 family methlytransferase</fullName>
    </submittedName>
</protein>